<name>A0ABR0H8Q6_9PEZI</name>
<evidence type="ECO:0000313" key="2">
    <source>
        <dbReference type="Proteomes" id="UP001326199"/>
    </source>
</evidence>
<protein>
    <submittedName>
        <fullName evidence="1">Uncharacterized protein</fullName>
    </submittedName>
</protein>
<dbReference type="EMBL" id="JAFFHB010000007">
    <property type="protein sequence ID" value="KAK4664239.1"/>
    <property type="molecule type" value="Genomic_DNA"/>
</dbReference>
<accession>A0ABR0H8Q6</accession>
<dbReference type="GeneID" id="87926349"/>
<dbReference type="Proteomes" id="UP001326199">
    <property type="component" value="Unassembled WGS sequence"/>
</dbReference>
<reference evidence="1 2" key="1">
    <citation type="journal article" date="2023" name="bioRxiv">
        <title>High-quality genome assemblies of four members of thePodospora anserinaspecies complex.</title>
        <authorList>
            <person name="Ament-Velasquez S.L."/>
            <person name="Vogan A.A."/>
            <person name="Wallerman O."/>
            <person name="Hartmann F."/>
            <person name="Gautier V."/>
            <person name="Silar P."/>
            <person name="Giraud T."/>
            <person name="Johannesson H."/>
        </authorList>
    </citation>
    <scope>NUCLEOTIDE SEQUENCE [LARGE SCALE GENOMIC DNA]</scope>
    <source>
        <strain evidence="1 2">CBS 411.78</strain>
    </source>
</reference>
<evidence type="ECO:0000313" key="1">
    <source>
        <dbReference type="EMBL" id="KAK4664239.1"/>
    </source>
</evidence>
<sequence>MPKGVMLLVPSQECVTVTEQSQSPSDFGRRRCLYYRLMAACCKLQVAEHSFLKSVCNRYLHKGVAP</sequence>
<comment type="caution">
    <text evidence="1">The sequence shown here is derived from an EMBL/GenBank/DDBJ whole genome shotgun (WGS) entry which is preliminary data.</text>
</comment>
<keyword evidence="2" id="KW-1185">Reference proteome</keyword>
<proteinExistence type="predicted"/>
<organism evidence="1 2">
    <name type="scientific">Podospora pseudopauciseta</name>
    <dbReference type="NCBI Taxonomy" id="2093780"/>
    <lineage>
        <taxon>Eukaryota</taxon>
        <taxon>Fungi</taxon>
        <taxon>Dikarya</taxon>
        <taxon>Ascomycota</taxon>
        <taxon>Pezizomycotina</taxon>
        <taxon>Sordariomycetes</taxon>
        <taxon>Sordariomycetidae</taxon>
        <taxon>Sordariales</taxon>
        <taxon>Podosporaceae</taxon>
        <taxon>Podospora</taxon>
    </lineage>
</organism>
<dbReference type="RefSeq" id="XP_062764205.1">
    <property type="nucleotide sequence ID" value="XM_062906166.1"/>
</dbReference>
<gene>
    <name evidence="1" type="ORF">QC763_0083940</name>
</gene>